<dbReference type="PANTHER" id="PTHR33395">
    <property type="entry name" value="TRANSCRIPTASE, PUTATIVE-RELATED-RELATED"/>
    <property type="match status" value="1"/>
</dbReference>
<organism evidence="2 3">
    <name type="scientific">Willisornis vidua</name>
    <name type="common">Xingu scale-backed antbird</name>
    <dbReference type="NCBI Taxonomy" id="1566151"/>
    <lineage>
        <taxon>Eukaryota</taxon>
        <taxon>Metazoa</taxon>
        <taxon>Chordata</taxon>
        <taxon>Craniata</taxon>
        <taxon>Vertebrata</taxon>
        <taxon>Euteleostomi</taxon>
        <taxon>Archelosauria</taxon>
        <taxon>Archosauria</taxon>
        <taxon>Dinosauria</taxon>
        <taxon>Saurischia</taxon>
        <taxon>Theropoda</taxon>
        <taxon>Coelurosauria</taxon>
        <taxon>Aves</taxon>
        <taxon>Neognathae</taxon>
        <taxon>Neoaves</taxon>
        <taxon>Telluraves</taxon>
        <taxon>Australaves</taxon>
        <taxon>Passeriformes</taxon>
        <taxon>Thamnophilidae</taxon>
        <taxon>Willisornis</taxon>
    </lineage>
</organism>
<comment type="caution">
    <text evidence="2">The sequence shown here is derived from an EMBL/GenBank/DDBJ whole genome shotgun (WGS) entry which is preliminary data.</text>
</comment>
<sequence>MWWDDSHDWSAAMGGYKLFRKNRQGRRVGGVALYVRESLVSAELKVTDNKVECLWTRIRGKVNKADNLMGVCYRPPNQDEEGDELYYKQLVDVLKLPVLVLMGDFNLLDIYWELNTAEKRQGRLLECIEDKFLLQLDNKKPFYRYSNSKRRGNENVHSVLDMEGNRVIKDEQKAEVFNTFFTSVFNCKTGCSEDSQALELVDRDKKLNNQPHCNS</sequence>
<feature type="domain" description="Endonuclease/exonuclease/phosphatase" evidence="1">
    <location>
        <begin position="3"/>
        <end position="143"/>
    </location>
</feature>
<dbReference type="InterPro" id="IPR005135">
    <property type="entry name" value="Endo/exonuclease/phosphatase"/>
</dbReference>
<name>A0ABQ9CYS0_9PASS</name>
<gene>
    <name evidence="2" type="ORF">WISP_116910</name>
</gene>
<evidence type="ECO:0000313" key="3">
    <source>
        <dbReference type="Proteomes" id="UP001145742"/>
    </source>
</evidence>
<evidence type="ECO:0000313" key="2">
    <source>
        <dbReference type="EMBL" id="KAJ7409043.1"/>
    </source>
</evidence>
<dbReference type="Proteomes" id="UP001145742">
    <property type="component" value="Unassembled WGS sequence"/>
</dbReference>
<protein>
    <submittedName>
        <fullName evidence="2">Mitochondrial fission process protein 1</fullName>
    </submittedName>
</protein>
<dbReference type="Pfam" id="PF03372">
    <property type="entry name" value="Exo_endo_phos"/>
    <property type="match status" value="1"/>
</dbReference>
<dbReference type="Gene3D" id="3.60.10.10">
    <property type="entry name" value="Endonuclease/exonuclease/phosphatase"/>
    <property type="match status" value="1"/>
</dbReference>
<reference evidence="2" key="1">
    <citation type="submission" date="2019-10" db="EMBL/GenBank/DDBJ databases">
        <authorList>
            <person name="Soares A.E.R."/>
            <person name="Aleixo A."/>
            <person name="Schneider P."/>
            <person name="Miyaki C.Y."/>
            <person name="Schneider M.P."/>
            <person name="Mello C."/>
            <person name="Vasconcelos A.T.R."/>
        </authorList>
    </citation>
    <scope>NUCLEOTIDE SEQUENCE</scope>
    <source>
        <tissue evidence="2">Muscle</tissue>
    </source>
</reference>
<accession>A0ABQ9CYS0</accession>
<dbReference type="EMBL" id="WHWB01034504">
    <property type="protein sequence ID" value="KAJ7409043.1"/>
    <property type="molecule type" value="Genomic_DNA"/>
</dbReference>
<evidence type="ECO:0000259" key="1">
    <source>
        <dbReference type="Pfam" id="PF03372"/>
    </source>
</evidence>
<dbReference type="SUPFAM" id="SSF56219">
    <property type="entry name" value="DNase I-like"/>
    <property type="match status" value="1"/>
</dbReference>
<dbReference type="PANTHER" id="PTHR33395:SF22">
    <property type="entry name" value="REVERSE TRANSCRIPTASE DOMAIN-CONTAINING PROTEIN"/>
    <property type="match status" value="1"/>
</dbReference>
<proteinExistence type="predicted"/>
<keyword evidence="3" id="KW-1185">Reference proteome</keyword>
<dbReference type="InterPro" id="IPR036691">
    <property type="entry name" value="Endo/exonu/phosph_ase_sf"/>
</dbReference>